<dbReference type="Pfam" id="PF18073">
    <property type="entry name" value="Zn_ribbon_LapB"/>
    <property type="match status" value="1"/>
</dbReference>
<dbReference type="SUPFAM" id="SSF48452">
    <property type="entry name" value="TPR-like"/>
    <property type="match status" value="2"/>
</dbReference>
<dbReference type="PANTHER" id="PTHR45586">
    <property type="entry name" value="TPR REPEAT-CONTAINING PROTEIN PA4667"/>
    <property type="match status" value="1"/>
</dbReference>
<feature type="topological domain" description="Cytoplasmic" evidence="4">
    <location>
        <begin position="21"/>
        <end position="389"/>
    </location>
</feature>
<dbReference type="RefSeq" id="WP_055732073.1">
    <property type="nucleotide sequence ID" value="NZ_BMDY01000014.1"/>
</dbReference>
<comment type="subcellular location">
    <subcellularLocation>
        <location evidence="4">Cell inner membrane</location>
        <topology evidence="4">Single-pass membrane protein</topology>
        <orientation evidence="4">Cytoplasmic side</orientation>
    </subcellularLocation>
</comment>
<dbReference type="PANTHER" id="PTHR45586:SF1">
    <property type="entry name" value="LIPOPOLYSACCHARIDE ASSEMBLY PROTEIN B"/>
    <property type="match status" value="1"/>
</dbReference>
<comment type="similarity">
    <text evidence="4">Belongs to the LapB family.</text>
</comment>
<reference evidence="7" key="1">
    <citation type="journal article" date="2019" name="Int. J. Syst. Evol. Microbiol.">
        <title>The Global Catalogue of Microorganisms (GCM) 10K type strain sequencing project: providing services to taxonomists for standard genome sequencing and annotation.</title>
        <authorList>
            <consortium name="The Broad Institute Genomics Platform"/>
            <consortium name="The Broad Institute Genome Sequencing Center for Infectious Disease"/>
            <person name="Wu L."/>
            <person name="Ma J."/>
        </authorList>
    </citation>
    <scope>NUCLEOTIDE SEQUENCE [LARGE SCALE GENOMIC DNA]</scope>
    <source>
        <strain evidence="7">CGMCC 1.10131</strain>
    </source>
</reference>
<keyword evidence="3 4" id="KW-0802">TPR repeat</keyword>
<dbReference type="SMART" id="SM00028">
    <property type="entry name" value="TPR"/>
    <property type="match status" value="4"/>
</dbReference>
<feature type="binding site" evidence="4">
    <location>
        <position position="371"/>
    </location>
    <ligand>
        <name>Fe cation</name>
        <dbReference type="ChEBI" id="CHEBI:24875"/>
    </ligand>
</feature>
<evidence type="ECO:0000313" key="6">
    <source>
        <dbReference type="EMBL" id="GGB10389.1"/>
    </source>
</evidence>
<keyword evidence="4" id="KW-0472">Membrane</keyword>
<evidence type="ECO:0000256" key="4">
    <source>
        <dbReference type="HAMAP-Rule" id="MF_00994"/>
    </source>
</evidence>
<evidence type="ECO:0000256" key="1">
    <source>
        <dbReference type="ARBA" id="ARBA00022723"/>
    </source>
</evidence>
<dbReference type="HAMAP" id="MF_00994">
    <property type="entry name" value="LPS_assembly_LapB"/>
    <property type="match status" value="1"/>
</dbReference>
<evidence type="ECO:0000256" key="3">
    <source>
        <dbReference type="ARBA" id="ARBA00022803"/>
    </source>
</evidence>
<keyword evidence="2 4" id="KW-0677">Repeat</keyword>
<dbReference type="Gene3D" id="1.25.40.10">
    <property type="entry name" value="Tetratricopeptide repeat domain"/>
    <property type="match status" value="2"/>
</dbReference>
<keyword evidence="4" id="KW-1003">Cell membrane</keyword>
<keyword evidence="4" id="KW-0408">Iron</keyword>
<sequence>MLGLLFLLLPVAAAYGWYMGQRSVRQNQQQQTNRVSKQYVEGLNLLLSNQSDKAVDLFVELLQVDSDTIDTHLALGNLFRQRGEVDRAIRIHQNLIAREGIDIDQKNLALQQLAKDYLAAGLFDRAEALLLELQDEPDYRQAALKQLLNIYQQTREWPQAISVAKKIDPNKLSDVHRQIAHFYCEQAQELETAGKLAKSQALLKKALSTDKSCVRASLHLAQIQFANGDYKAALKNLNRIPEQDIDFVSDALSLYQSCCEQLVKPEYFQQFLEYCLSIKSSASVIIALSAIYREAHGAEHAQDLLAEELRRNPTMKGFHHLMGLHLEVAEEGQAKQSLQVLRGLVTQQLKIKPHYQCRRCGFSSHSIYWHCPSCKSWGTVKPIVGLDGE</sequence>
<dbReference type="NCBIfam" id="NF008757">
    <property type="entry name" value="PRK11788.1-5"/>
    <property type="match status" value="1"/>
</dbReference>
<dbReference type="Pfam" id="PF14559">
    <property type="entry name" value="TPR_19"/>
    <property type="match status" value="1"/>
</dbReference>
<protein>
    <recommendedName>
        <fullName evidence="4">Lipopolysaccharide assembly protein B</fullName>
    </recommendedName>
</protein>
<keyword evidence="1 4" id="KW-0479">Metal-binding</keyword>
<dbReference type="InterPro" id="IPR019734">
    <property type="entry name" value="TPR_rpt"/>
</dbReference>
<dbReference type="Proteomes" id="UP000651977">
    <property type="component" value="Unassembled WGS sequence"/>
</dbReference>
<comment type="function">
    <text evidence="4">Modulates cellular lipopolysaccharide (LPS) levels by regulating LpxC, which is involved in lipid A biosynthesis. May act by modulating the proteolytic activity of FtsH towards LpxC. May also coordinate assembly of proteins involved in LPS synthesis at the plasma membrane.</text>
</comment>
<feature type="domain" description="LapB rubredoxin metal binding" evidence="5">
    <location>
        <begin position="355"/>
        <end position="382"/>
    </location>
</feature>
<accession>A0ABQ1I4G3</accession>
<proteinExistence type="inferred from homology"/>
<dbReference type="InterPro" id="IPR011990">
    <property type="entry name" value="TPR-like_helical_dom_sf"/>
</dbReference>
<gene>
    <name evidence="4 6" type="primary">lapB</name>
    <name evidence="6" type="ORF">GCM10007414_24700</name>
</gene>
<dbReference type="NCBIfam" id="NF008753">
    <property type="entry name" value="PRK11788.1-1"/>
    <property type="match status" value="1"/>
</dbReference>
<feature type="binding site" evidence="4">
    <location>
        <position position="360"/>
    </location>
    <ligand>
        <name>Fe cation</name>
        <dbReference type="ChEBI" id="CHEBI:24875"/>
    </ligand>
</feature>
<dbReference type="InterPro" id="IPR051012">
    <property type="entry name" value="CellSynth/LPSAsmb/PSIAsmb"/>
</dbReference>
<keyword evidence="4" id="KW-1133">Transmembrane helix</keyword>
<organism evidence="6 7">
    <name type="scientific">Agarivorans gilvus</name>
    <dbReference type="NCBI Taxonomy" id="680279"/>
    <lineage>
        <taxon>Bacteria</taxon>
        <taxon>Pseudomonadati</taxon>
        <taxon>Pseudomonadota</taxon>
        <taxon>Gammaproteobacteria</taxon>
        <taxon>Alteromonadales</taxon>
        <taxon>Alteromonadaceae</taxon>
        <taxon>Agarivorans</taxon>
    </lineage>
</organism>
<dbReference type="NCBIfam" id="NF008756">
    <property type="entry name" value="PRK11788.1-4"/>
    <property type="match status" value="1"/>
</dbReference>
<dbReference type="EMBL" id="BMDY01000014">
    <property type="protein sequence ID" value="GGB10389.1"/>
    <property type="molecule type" value="Genomic_DNA"/>
</dbReference>
<evidence type="ECO:0000256" key="2">
    <source>
        <dbReference type="ARBA" id="ARBA00022737"/>
    </source>
</evidence>
<keyword evidence="4" id="KW-0812">Transmembrane</keyword>
<name>A0ABQ1I4G3_9ALTE</name>
<feature type="binding site" evidence="4">
    <location>
        <position position="374"/>
    </location>
    <ligand>
        <name>Fe cation</name>
        <dbReference type="ChEBI" id="CHEBI:24875"/>
    </ligand>
</feature>
<comment type="caution">
    <text evidence="6">The sequence shown here is derived from an EMBL/GenBank/DDBJ whole genome shotgun (WGS) entry which is preliminary data.</text>
</comment>
<dbReference type="Pfam" id="PF13176">
    <property type="entry name" value="TPR_7"/>
    <property type="match status" value="1"/>
</dbReference>
<evidence type="ECO:0000313" key="7">
    <source>
        <dbReference type="Proteomes" id="UP000651977"/>
    </source>
</evidence>
<feature type="binding site" evidence="4">
    <location>
        <position position="357"/>
    </location>
    <ligand>
        <name>Fe cation</name>
        <dbReference type="ChEBI" id="CHEBI:24875"/>
    </ligand>
</feature>
<evidence type="ECO:0000259" key="5">
    <source>
        <dbReference type="Pfam" id="PF18073"/>
    </source>
</evidence>
<keyword evidence="4" id="KW-0997">Cell inner membrane</keyword>
<dbReference type="InterPro" id="IPR041166">
    <property type="entry name" value="Rubredoxin_2"/>
</dbReference>
<dbReference type="InterPro" id="IPR030865">
    <property type="entry name" value="LapB"/>
</dbReference>
<keyword evidence="7" id="KW-1185">Reference proteome</keyword>